<reference evidence="2 7" key="2">
    <citation type="submission" date="2017-09" db="EMBL/GenBank/DDBJ databases">
        <title>Extensive intraspecific genome diversity in a model arbuscular mycorrhizal fungus.</title>
        <authorList>
            <person name="Chen E.C."/>
            <person name="Morin E."/>
            <person name="Beaudet D."/>
            <person name="Noel J."/>
            <person name="Ndikumana S."/>
            <person name="Charron P."/>
            <person name="St-Onge C."/>
            <person name="Giorgi J."/>
            <person name="Grigoriev I.V."/>
            <person name="Roux C."/>
            <person name="Martin F.M."/>
            <person name="Corradi N."/>
        </authorList>
    </citation>
    <scope>NUCLEOTIDE SEQUENCE [LARGE SCALE GENOMIC DNA]</scope>
    <source>
        <strain evidence="2 7">A5</strain>
    </source>
</reference>
<evidence type="ECO:0000313" key="7">
    <source>
        <dbReference type="Proteomes" id="UP000232722"/>
    </source>
</evidence>
<evidence type="ECO:0000313" key="9">
    <source>
        <dbReference type="Proteomes" id="UP000234323"/>
    </source>
</evidence>
<dbReference type="AlphaFoldDB" id="A0A2I1G9M1"/>
<keyword evidence="9" id="KW-1185">Reference proteome</keyword>
<evidence type="ECO:0000313" key="8">
    <source>
        <dbReference type="Proteomes" id="UP000233469"/>
    </source>
</evidence>
<gene>
    <name evidence="3" type="ORF">RhiirA1_418908</name>
    <name evidence="5" type="ORF">RhiirA4_398572</name>
    <name evidence="2" type="ORF">RhiirA5_366154</name>
    <name evidence="4" type="ORF">RhiirC2_750210</name>
</gene>
<name>A0A2I1G9M1_9GLOM</name>
<dbReference type="EMBL" id="LLXJ01002081">
    <property type="protein sequence ID" value="PKB99764.1"/>
    <property type="molecule type" value="Genomic_DNA"/>
</dbReference>
<evidence type="ECO:0000313" key="3">
    <source>
        <dbReference type="EMBL" id="PKC66782.1"/>
    </source>
</evidence>
<protein>
    <submittedName>
        <fullName evidence="5">Uncharacterized protein</fullName>
    </submittedName>
</protein>
<dbReference type="Proteomes" id="UP000234323">
    <property type="component" value="Unassembled WGS sequence"/>
</dbReference>
<reference evidence="3 6" key="4">
    <citation type="submission" date="2017-10" db="EMBL/GenBank/DDBJ databases">
        <title>Genome analyses suggest a sexual origin of heterokaryosis in a supposedly ancient asexual fungus.</title>
        <authorList>
            <person name="Corradi N."/>
            <person name="Sedzielewska K."/>
            <person name="Noel J."/>
            <person name="Charron P."/>
            <person name="Farinelli L."/>
            <person name="Marton T."/>
            <person name="Kruger M."/>
            <person name="Pelin A."/>
            <person name="Brachmann A."/>
            <person name="Corradi N."/>
        </authorList>
    </citation>
    <scope>NUCLEOTIDE SEQUENCE [LARGE SCALE GENOMIC DNA]</scope>
    <source>
        <strain evidence="3 6">A1</strain>
    </source>
</reference>
<dbReference type="EMBL" id="LLXL01000841">
    <property type="protein sequence ID" value="PKK68434.1"/>
    <property type="molecule type" value="Genomic_DNA"/>
</dbReference>
<reference evidence="5 9" key="1">
    <citation type="submission" date="2015-10" db="EMBL/GenBank/DDBJ databases">
        <title>Genome analyses suggest a sexual origin of heterokaryosis in a supposedly ancient asexual fungus.</title>
        <authorList>
            <person name="Ropars J."/>
            <person name="Sedzielewska K."/>
            <person name="Noel J."/>
            <person name="Charron P."/>
            <person name="Farinelli L."/>
            <person name="Marton T."/>
            <person name="Kruger M."/>
            <person name="Pelin A."/>
            <person name="Brachmann A."/>
            <person name="Corradi N."/>
        </authorList>
    </citation>
    <scope>NUCLEOTIDE SEQUENCE [LARGE SCALE GENOMIC DNA]</scope>
    <source>
        <strain evidence="5 9">A4</strain>
        <strain evidence="2 7">A5</strain>
        <strain evidence="4 8">C2</strain>
    </source>
</reference>
<evidence type="ECO:0000313" key="4">
    <source>
        <dbReference type="EMBL" id="PKK68434.1"/>
    </source>
</evidence>
<feature type="region of interest" description="Disordered" evidence="1">
    <location>
        <begin position="1"/>
        <end position="22"/>
    </location>
</feature>
<evidence type="ECO:0000256" key="1">
    <source>
        <dbReference type="SAM" id="MobiDB-lite"/>
    </source>
</evidence>
<comment type="caution">
    <text evidence="5">The sequence shown here is derived from an EMBL/GenBank/DDBJ whole genome shotgun (WGS) entry which is preliminary data.</text>
</comment>
<dbReference type="EMBL" id="LLXI01000246">
    <property type="protein sequence ID" value="PKY43309.1"/>
    <property type="molecule type" value="Genomic_DNA"/>
</dbReference>
<dbReference type="Proteomes" id="UP000232722">
    <property type="component" value="Unassembled WGS sequence"/>
</dbReference>
<sequence length="65" mass="7138">MMLHHEQHHHITPTATVPSSNPASTVQYYANNGSFTEMLGFEFPYIGGSVSHNGNSLDTSGQYLQ</sequence>
<dbReference type="VEuPathDB" id="FungiDB:RhiirFUN_020397"/>
<dbReference type="VEuPathDB" id="FungiDB:FUN_013093"/>
<feature type="compositionally biased region" description="Polar residues" evidence="1">
    <location>
        <begin position="13"/>
        <end position="22"/>
    </location>
</feature>
<organism evidence="5 9">
    <name type="scientific">Rhizophagus irregularis</name>
    <dbReference type="NCBI Taxonomy" id="588596"/>
    <lineage>
        <taxon>Eukaryota</taxon>
        <taxon>Fungi</taxon>
        <taxon>Fungi incertae sedis</taxon>
        <taxon>Mucoromycota</taxon>
        <taxon>Glomeromycotina</taxon>
        <taxon>Glomeromycetes</taxon>
        <taxon>Glomerales</taxon>
        <taxon>Glomeraceae</taxon>
        <taxon>Rhizophagus</taxon>
    </lineage>
</organism>
<dbReference type="VEuPathDB" id="FungiDB:RhiirA1_418908"/>
<reference evidence="6 8" key="3">
    <citation type="submission" date="2017-10" db="EMBL/GenBank/DDBJ databases">
        <title>Extensive intraspecific genome diversity in a model arbuscular mycorrhizal fungus.</title>
        <authorList>
            <person name="Chen E.C.H."/>
            <person name="Morin E."/>
            <person name="Baudet D."/>
            <person name="Noel J."/>
            <person name="Ndikumana S."/>
            <person name="Charron P."/>
            <person name="St-Onge C."/>
            <person name="Giorgi J."/>
            <person name="Grigoriev I.V."/>
            <person name="Roux C."/>
            <person name="Martin F.M."/>
            <person name="Corradi N."/>
        </authorList>
    </citation>
    <scope>NUCLEOTIDE SEQUENCE [LARGE SCALE GENOMIC DNA]</scope>
    <source>
        <strain evidence="3 6">A1</strain>
        <strain evidence="4 8">C2</strain>
    </source>
</reference>
<dbReference type="Proteomes" id="UP000233469">
    <property type="component" value="Unassembled WGS sequence"/>
</dbReference>
<dbReference type="EMBL" id="LLXH01000438">
    <property type="protein sequence ID" value="PKC66782.1"/>
    <property type="molecule type" value="Genomic_DNA"/>
</dbReference>
<dbReference type="Proteomes" id="UP000232688">
    <property type="component" value="Unassembled WGS sequence"/>
</dbReference>
<feature type="compositionally biased region" description="Basic residues" evidence="1">
    <location>
        <begin position="1"/>
        <end position="11"/>
    </location>
</feature>
<accession>A0A2I1G9M1</accession>
<proteinExistence type="predicted"/>
<evidence type="ECO:0000313" key="6">
    <source>
        <dbReference type="Proteomes" id="UP000232688"/>
    </source>
</evidence>
<evidence type="ECO:0000313" key="2">
    <source>
        <dbReference type="EMBL" id="PKB99764.1"/>
    </source>
</evidence>
<evidence type="ECO:0000313" key="5">
    <source>
        <dbReference type="EMBL" id="PKY43309.1"/>
    </source>
</evidence>